<dbReference type="GO" id="GO:0006281">
    <property type="term" value="P:DNA repair"/>
    <property type="evidence" value="ECO:0007669"/>
    <property type="project" value="UniProtKB-KW"/>
</dbReference>
<dbReference type="GO" id="GO:0006325">
    <property type="term" value="P:chromatin organization"/>
    <property type="evidence" value="ECO:0007669"/>
    <property type="project" value="UniProtKB-KW"/>
</dbReference>
<dbReference type="GO" id="GO:0003678">
    <property type="term" value="F:DNA helicase activity"/>
    <property type="evidence" value="ECO:0007669"/>
    <property type="project" value="UniProtKB-EC"/>
</dbReference>
<keyword evidence="1" id="KW-0805">Transcription regulation</keyword>
<keyword evidence="1" id="KW-0156">Chromatin regulator</keyword>
<dbReference type="Proteomes" id="UP000499080">
    <property type="component" value="Unassembled WGS sequence"/>
</dbReference>
<dbReference type="EMBL" id="BGPR01000657">
    <property type="protein sequence ID" value="GBM30319.1"/>
    <property type="molecule type" value="Genomic_DNA"/>
</dbReference>
<keyword evidence="1" id="KW-0539">Nucleus</keyword>
<keyword evidence="1" id="KW-0067">ATP-binding</keyword>
<comment type="catalytic activity">
    <reaction evidence="1">
        <text>ATP + H2O = ADP + phosphate + H(+)</text>
        <dbReference type="Rhea" id="RHEA:13065"/>
        <dbReference type="ChEBI" id="CHEBI:15377"/>
        <dbReference type="ChEBI" id="CHEBI:15378"/>
        <dbReference type="ChEBI" id="CHEBI:30616"/>
        <dbReference type="ChEBI" id="CHEBI:43474"/>
        <dbReference type="ChEBI" id="CHEBI:456216"/>
        <dbReference type="EC" id="3.6.4.12"/>
    </reaction>
</comment>
<dbReference type="Gene3D" id="1.10.8.60">
    <property type="match status" value="1"/>
</dbReference>
<dbReference type="EC" id="3.6.4.12" evidence="1"/>
<evidence type="ECO:0000313" key="4">
    <source>
        <dbReference type="Proteomes" id="UP000499080"/>
    </source>
</evidence>
<comment type="caution">
    <text evidence="3">The sequence shown here is derived from an EMBL/GenBank/DDBJ whole genome shotgun (WGS) entry which is preliminary data.</text>
</comment>
<dbReference type="GO" id="GO:0016887">
    <property type="term" value="F:ATP hydrolysis activity"/>
    <property type="evidence" value="ECO:0007669"/>
    <property type="project" value="RHEA"/>
</dbReference>
<dbReference type="InterPro" id="IPR041048">
    <property type="entry name" value="RuvB-like_C"/>
</dbReference>
<gene>
    <name evidence="3" type="primary">RUVBL1_2</name>
    <name evidence="3" type="ORF">AVEN_174132_1</name>
</gene>
<feature type="domain" description="RuvB-like AAA-lid" evidence="2">
    <location>
        <begin position="4"/>
        <end position="66"/>
    </location>
</feature>
<name>A0A4Y2EPR7_ARAVE</name>
<proteinExistence type="inferred from homology"/>
<keyword evidence="1" id="KW-0547">Nucleotide-binding</keyword>
<keyword evidence="1" id="KW-0234">DNA repair</keyword>
<dbReference type="OrthoDB" id="10060499at2759"/>
<dbReference type="GO" id="GO:0005524">
    <property type="term" value="F:ATP binding"/>
    <property type="evidence" value="ECO:0007669"/>
    <property type="project" value="UniProtKB-KW"/>
</dbReference>
<evidence type="ECO:0000256" key="1">
    <source>
        <dbReference type="RuleBase" id="RU363048"/>
    </source>
</evidence>
<dbReference type="InterPro" id="IPR027238">
    <property type="entry name" value="RuvB-like"/>
</dbReference>
<protein>
    <recommendedName>
        <fullName evidence="1">RuvB-like helicase</fullName>
        <ecNumber evidence="1">3.6.4.12</ecNumber>
    </recommendedName>
</protein>
<reference evidence="3 4" key="1">
    <citation type="journal article" date="2019" name="Sci. Rep.">
        <title>Orb-weaving spider Araneus ventricosus genome elucidates the spidroin gene catalogue.</title>
        <authorList>
            <person name="Kono N."/>
            <person name="Nakamura H."/>
            <person name="Ohtoshi R."/>
            <person name="Moran D.A.P."/>
            <person name="Shinohara A."/>
            <person name="Yoshida Y."/>
            <person name="Fujiwara M."/>
            <person name="Mori M."/>
            <person name="Tomita M."/>
            <person name="Arakawa K."/>
        </authorList>
    </citation>
    <scope>NUCLEOTIDE SEQUENCE [LARGE SCALE GENOMIC DNA]</scope>
</reference>
<organism evidence="3 4">
    <name type="scientific">Araneus ventricosus</name>
    <name type="common">Orbweaver spider</name>
    <name type="synonym">Epeira ventricosa</name>
    <dbReference type="NCBI Taxonomy" id="182803"/>
    <lineage>
        <taxon>Eukaryota</taxon>
        <taxon>Metazoa</taxon>
        <taxon>Ecdysozoa</taxon>
        <taxon>Arthropoda</taxon>
        <taxon>Chelicerata</taxon>
        <taxon>Arachnida</taxon>
        <taxon>Araneae</taxon>
        <taxon>Araneomorphae</taxon>
        <taxon>Entelegynae</taxon>
        <taxon>Araneoidea</taxon>
        <taxon>Araneidae</taxon>
        <taxon>Araneus</taxon>
    </lineage>
</organism>
<dbReference type="GO" id="GO:0005634">
    <property type="term" value="C:nucleus"/>
    <property type="evidence" value="ECO:0007669"/>
    <property type="project" value="UniProtKB-SubCell"/>
</dbReference>
<keyword evidence="1" id="KW-0347">Helicase</keyword>
<evidence type="ECO:0000259" key="2">
    <source>
        <dbReference type="Pfam" id="PF17856"/>
    </source>
</evidence>
<dbReference type="PANTHER" id="PTHR11093">
    <property type="entry name" value="RUVB-RELATED REPTIN AND PONTIN"/>
    <property type="match status" value="1"/>
</dbReference>
<keyword evidence="1" id="KW-0378">Hydrolase</keyword>
<evidence type="ECO:0000313" key="3">
    <source>
        <dbReference type="EMBL" id="GBM30319.1"/>
    </source>
</evidence>
<comment type="function">
    <text evidence="1">Proposed core component of the chromatin remodeling Ino80 complex which is involved in transcriptional regulation, DNA replication and probably DNA repair.</text>
</comment>
<dbReference type="AlphaFoldDB" id="A0A4Y2EPR7"/>
<keyword evidence="1" id="KW-0804">Transcription</keyword>
<comment type="subcellular location">
    <subcellularLocation>
        <location evidence="1">Nucleus</location>
    </subcellularLocation>
</comment>
<comment type="similarity">
    <text evidence="1">Belongs to the RuvB family.</text>
</comment>
<keyword evidence="1" id="KW-0227">DNA damage</keyword>
<dbReference type="Pfam" id="PF17856">
    <property type="entry name" value="TIP49_C"/>
    <property type="match status" value="1"/>
</dbReference>
<keyword evidence="4" id="KW-1185">Reference proteome</keyword>
<accession>A0A4Y2EPR7</accession>
<sequence>MMQILKICATVEGININEESFLALGEIGVKTTLRYAVPLLRPRSLLAKVSGRTSIIKQDIEEICGLYREAKFSAKLLLEQSDKYFK</sequence>